<dbReference type="OrthoDB" id="2360592at2"/>
<evidence type="ECO:0000259" key="1">
    <source>
        <dbReference type="Pfam" id="PF21259"/>
    </source>
</evidence>
<dbReference type="InterPro" id="IPR011990">
    <property type="entry name" value="TPR-like_helical_dom_sf"/>
</dbReference>
<dbReference type="InParanoid" id="A0A5R8Q8R3"/>
<evidence type="ECO:0000313" key="2">
    <source>
        <dbReference type="EMBL" id="TLG72098.1"/>
    </source>
</evidence>
<dbReference type="InterPro" id="IPR001387">
    <property type="entry name" value="Cro/C1-type_HTH"/>
</dbReference>
<comment type="caution">
    <text evidence="2">The sequence shown here is derived from an EMBL/GenBank/DDBJ whole genome shotgun (WGS) entry which is preliminary data.</text>
</comment>
<dbReference type="GO" id="GO:0003677">
    <property type="term" value="F:DNA binding"/>
    <property type="evidence" value="ECO:0007669"/>
    <property type="project" value="InterPro"/>
</dbReference>
<dbReference type="Gene3D" id="1.25.40.10">
    <property type="entry name" value="Tetratricopeptide repeat domain"/>
    <property type="match status" value="1"/>
</dbReference>
<evidence type="ECO:0000313" key="3">
    <source>
        <dbReference type="Proteomes" id="UP000306912"/>
    </source>
</evidence>
<keyword evidence="3" id="KW-1185">Reference proteome</keyword>
<protein>
    <submittedName>
        <fullName evidence="2">Helix-turn-helix transcriptional regulator</fullName>
    </submittedName>
</protein>
<dbReference type="InterPro" id="IPR053163">
    <property type="entry name" value="HTH-type_regulator_Rgg"/>
</dbReference>
<dbReference type="PANTHER" id="PTHR37038">
    <property type="entry name" value="TRANSCRIPTIONAL REGULATOR-RELATED"/>
    <property type="match status" value="1"/>
</dbReference>
<dbReference type="Proteomes" id="UP000306912">
    <property type="component" value="Unassembled WGS sequence"/>
</dbReference>
<dbReference type="RefSeq" id="WP_138191836.1">
    <property type="nucleotide sequence ID" value="NZ_VBWP01000009.1"/>
</dbReference>
<feature type="domain" description="HTH-type transcriptional regulator Rgg C-terminal" evidence="1">
    <location>
        <begin position="122"/>
        <end position="284"/>
    </location>
</feature>
<dbReference type="InterPro" id="IPR010057">
    <property type="entry name" value="Transcription_activator_Rgg_C"/>
</dbReference>
<dbReference type="SUPFAM" id="SSF48452">
    <property type="entry name" value="TPR-like"/>
    <property type="match status" value="1"/>
</dbReference>
<gene>
    <name evidence="2" type="ORF">FEZ08_09705</name>
</gene>
<proteinExistence type="predicted"/>
<dbReference type="SUPFAM" id="SSF47413">
    <property type="entry name" value="lambda repressor-like DNA-binding domains"/>
    <property type="match status" value="1"/>
</dbReference>
<name>A0A5R8Q8R3_9FIRM</name>
<dbReference type="EMBL" id="VBWP01000009">
    <property type="protein sequence ID" value="TLG72098.1"/>
    <property type="molecule type" value="Genomic_DNA"/>
</dbReference>
<dbReference type="AlphaFoldDB" id="A0A5R8Q8R3"/>
<accession>A0A5R8Q8R3</accession>
<reference evidence="2 3" key="1">
    <citation type="submission" date="2019-05" db="EMBL/GenBank/DDBJ databases">
        <title>Culicoidintestinum kansasii gen. nov., sp. nov. from the gastrointestinal tract of the biting midge, Culicoides sonorensis.</title>
        <authorList>
            <person name="Neupane S."/>
            <person name="Ghosh A."/>
            <person name="Gunther S."/>
            <person name="Martin K."/>
            <person name="Zurek L."/>
        </authorList>
    </citation>
    <scope>NUCLEOTIDE SEQUENCE [LARGE SCALE GENOMIC DNA]</scope>
    <source>
        <strain evidence="2 3">CS-1</strain>
    </source>
</reference>
<organism evidence="2 3">
    <name type="scientific">Culicoidibacter larvae</name>
    <dbReference type="NCBI Taxonomy" id="2579976"/>
    <lineage>
        <taxon>Bacteria</taxon>
        <taxon>Bacillati</taxon>
        <taxon>Bacillota</taxon>
        <taxon>Culicoidibacteria</taxon>
        <taxon>Culicoidibacterales</taxon>
        <taxon>Culicoidibacteraceae</taxon>
        <taxon>Culicoidibacter</taxon>
    </lineage>
</organism>
<dbReference type="InterPro" id="IPR010982">
    <property type="entry name" value="Lambda_DNA-bd_dom_sf"/>
</dbReference>
<dbReference type="Pfam" id="PF21259">
    <property type="entry name" value="Rgg_C"/>
    <property type="match status" value="1"/>
</dbReference>
<sequence length="299" mass="35693">MKDYLSELEKLNIGEAFKEIRQNKGLTQSDVTPPHSTQSMISQIENENRRSYFTTFLYILHRINMSFDEFMYIINDYQLTSKAKLRQEIRIANHNFNIADLKKAYIKCEQYIENEHDVDIVVQMNKILTSICVLERDYDQAIIHSLDTWAYLQSLDEWYFEELALFLSIMASLPRERVEKTSQYALKRIKLYTDLYPDSEIEHKYLSNLAELYLREKSYEKALNYSTQAIELCLRTNKFLVLGDSYIKSGVSLIKLNREDEGYRYIDDGFEMHRLIKKDKLANHWLEELENLHDIKYPR</sequence>
<dbReference type="CDD" id="cd00093">
    <property type="entry name" value="HTH_XRE"/>
    <property type="match status" value="1"/>
</dbReference>